<evidence type="ECO:0000313" key="3">
    <source>
        <dbReference type="EMBL" id="TNJ35635.1"/>
    </source>
</evidence>
<feature type="signal peptide" evidence="2">
    <location>
        <begin position="1"/>
        <end position="21"/>
    </location>
</feature>
<keyword evidence="4" id="KW-1185">Reference proteome</keyword>
<dbReference type="AlphaFoldDB" id="A0A5C4RXA8"/>
<accession>A0A5C4RXA8</accession>
<dbReference type="Proteomes" id="UP000305760">
    <property type="component" value="Unassembled WGS sequence"/>
</dbReference>
<reference evidence="3 4" key="1">
    <citation type="submission" date="2019-03" db="EMBL/GenBank/DDBJ databases">
        <title>Arenimonas daejeonensis sp. nov., isolated from compost.</title>
        <authorList>
            <person name="Jeon C.O."/>
        </authorList>
    </citation>
    <scope>NUCLEOTIDE SEQUENCE [LARGE SCALE GENOMIC DNA]</scope>
    <source>
        <strain evidence="3 4">R29</strain>
    </source>
</reference>
<comment type="caution">
    <text evidence="3">The sequence shown here is derived from an EMBL/GenBank/DDBJ whole genome shotgun (WGS) entry which is preliminary data.</text>
</comment>
<evidence type="ECO:0000256" key="2">
    <source>
        <dbReference type="SAM" id="SignalP"/>
    </source>
</evidence>
<organism evidence="3 4">
    <name type="scientific">Arenimonas terrae</name>
    <dbReference type="NCBI Taxonomy" id="2546226"/>
    <lineage>
        <taxon>Bacteria</taxon>
        <taxon>Pseudomonadati</taxon>
        <taxon>Pseudomonadota</taxon>
        <taxon>Gammaproteobacteria</taxon>
        <taxon>Lysobacterales</taxon>
        <taxon>Lysobacteraceae</taxon>
        <taxon>Arenimonas</taxon>
    </lineage>
</organism>
<evidence type="ECO:0000313" key="4">
    <source>
        <dbReference type="Proteomes" id="UP000305760"/>
    </source>
</evidence>
<name>A0A5C4RXA8_9GAMM</name>
<evidence type="ECO:0008006" key="5">
    <source>
        <dbReference type="Google" id="ProtNLM"/>
    </source>
</evidence>
<keyword evidence="2" id="KW-0732">Signal</keyword>
<sequence>MNAARWSLLLTSLALACAARAEAPPRFPPQAVWHQDISGAPVHPQSASMISTWVGLGGFGYGRMQIDFSFHIVNAAPGAPTRNIIGYPSAGEYYAPDCEPIGTPMPVPLDAAIEGQAGLSCTNANGDCHLLVVQGDRLYEAYRANAVGQDGLQAQCLAVWKLEQVYPADNRGEHCTSADAAGFPIAPLLFNADEVHAAMQVANGDLGHAIRFILPNARMASTIVDGDRYGQYVRPASHAGGPNGPEGTIPYGSRLRLRADFPVNLYPAAAQVILRTMQRYGIVLSDGGNIALTAESDRYTDHTWAEQGINSRIFDQAVPGSPVRAQDFVVLDTGPRILETWECERNVDAPDPAGLTATLIAKHRGPMQVQLDWTGGGERMDVWRGDQLVSTVDNQGRWLGKHGGSPSLPWRVCNADSQACSAGVVPARDRWLRPATAPARPATPPLRRPPAPQARER</sequence>
<feature type="region of interest" description="Disordered" evidence="1">
    <location>
        <begin position="432"/>
        <end position="457"/>
    </location>
</feature>
<dbReference type="PROSITE" id="PS51257">
    <property type="entry name" value="PROKAR_LIPOPROTEIN"/>
    <property type="match status" value="1"/>
</dbReference>
<protein>
    <recommendedName>
        <fullName evidence="5">Phosphodiester glycosidase domain-containing protein</fullName>
    </recommendedName>
</protein>
<evidence type="ECO:0000256" key="1">
    <source>
        <dbReference type="SAM" id="MobiDB-lite"/>
    </source>
</evidence>
<proteinExistence type="predicted"/>
<feature type="chain" id="PRO_5022956809" description="Phosphodiester glycosidase domain-containing protein" evidence="2">
    <location>
        <begin position="22"/>
        <end position="457"/>
    </location>
</feature>
<feature type="compositionally biased region" description="Pro residues" evidence="1">
    <location>
        <begin position="441"/>
        <end position="457"/>
    </location>
</feature>
<gene>
    <name evidence="3" type="ORF">E1B00_07775</name>
</gene>
<dbReference type="EMBL" id="SMDR01000001">
    <property type="protein sequence ID" value="TNJ35635.1"/>
    <property type="molecule type" value="Genomic_DNA"/>
</dbReference>